<dbReference type="Gene3D" id="1.10.540.10">
    <property type="entry name" value="Acyl-CoA dehydrogenase/oxidase, N-terminal domain"/>
    <property type="match status" value="1"/>
</dbReference>
<feature type="domain" description="Acyl-CoA dehydrogenase/oxidase N-terminal" evidence="8">
    <location>
        <begin position="6"/>
        <end position="118"/>
    </location>
</feature>
<reference evidence="9" key="1">
    <citation type="submission" date="2021-12" db="EMBL/GenBank/DDBJ databases">
        <authorList>
            <person name="Rodrigo-Torres L."/>
            <person name="Arahal R. D."/>
            <person name="Lucena T."/>
        </authorList>
    </citation>
    <scope>NUCLEOTIDE SEQUENCE</scope>
    <source>
        <strain evidence="9">CECT 8267</strain>
    </source>
</reference>
<feature type="domain" description="Acyl-CoA oxidase/dehydrogenase middle" evidence="7">
    <location>
        <begin position="122"/>
        <end position="216"/>
    </location>
</feature>
<dbReference type="InterPro" id="IPR013786">
    <property type="entry name" value="AcylCoA_DH/ox_N"/>
</dbReference>
<dbReference type="Proteomes" id="UP000838100">
    <property type="component" value="Unassembled WGS sequence"/>
</dbReference>
<dbReference type="RefSeq" id="WP_237443237.1">
    <property type="nucleotide sequence ID" value="NZ_CAKLPX010000001.1"/>
</dbReference>
<dbReference type="InterPro" id="IPR006091">
    <property type="entry name" value="Acyl-CoA_Oxase/DH_mid-dom"/>
</dbReference>
<evidence type="ECO:0000313" key="10">
    <source>
        <dbReference type="Proteomes" id="UP000838100"/>
    </source>
</evidence>
<keyword evidence="4 5" id="KW-0274">FAD</keyword>
<dbReference type="Pfam" id="PF02771">
    <property type="entry name" value="Acyl-CoA_dh_N"/>
    <property type="match status" value="1"/>
</dbReference>
<dbReference type="InterPro" id="IPR006089">
    <property type="entry name" value="Acyl-CoA_DH_CS"/>
</dbReference>
<dbReference type="PROSITE" id="PS00073">
    <property type="entry name" value="ACYL_COA_DH_2"/>
    <property type="match status" value="1"/>
</dbReference>
<sequence>MSEHNEELALFRDMVVRFLDKEVTPKYEAWEKNHLIDRDFWMVMAEAGLLIVDMPEQYGGAGASFAVCMMIQEEMNHRGFHGLSTAYGIHTNIVGPYINNLGTEQQKQQWLPKMASGEVIGALAMTEPGAGSDLAGMRTSATRDGDEFVINGSKTFITNGMQAGLVVLAAKTDAAAGAKGISLFLVDTSLPGFATGKQIEKIGQHCSDTAELFFDNLRVPASALLGEEGRGFFHMMEELPRERLGCAVQAVGHAQGALDLTAAYVQERKAFGQQVSQFQNTRFKLAECKTELEMSRALLEKHTLKFARGEMTGEDAALIKLATTEMQLRMVNECLQLFGGYGYTDEYPISRFYRDARVQTIYGGSSEIMKEVIARNLLGR</sequence>
<dbReference type="PIRSF" id="PIRSF016578">
    <property type="entry name" value="HsaA"/>
    <property type="match status" value="1"/>
</dbReference>
<comment type="similarity">
    <text evidence="2 5">Belongs to the acyl-CoA dehydrogenase family.</text>
</comment>
<dbReference type="Pfam" id="PF00441">
    <property type="entry name" value="Acyl-CoA_dh_1"/>
    <property type="match status" value="1"/>
</dbReference>
<feature type="domain" description="Acyl-CoA dehydrogenase/oxidase C-terminal" evidence="6">
    <location>
        <begin position="229"/>
        <end position="378"/>
    </location>
</feature>
<evidence type="ECO:0000313" key="9">
    <source>
        <dbReference type="EMBL" id="CAH0990555.1"/>
    </source>
</evidence>
<gene>
    <name evidence="9" type="primary">acdA_1</name>
    <name evidence="9" type="ORF">SIN8267_00648</name>
</gene>
<keyword evidence="3 5" id="KW-0285">Flavoprotein</keyword>
<dbReference type="InterPro" id="IPR046373">
    <property type="entry name" value="Acyl-CoA_Oxase/DH_mid-dom_sf"/>
</dbReference>
<keyword evidence="10" id="KW-1185">Reference proteome</keyword>
<accession>A0ABM9ABJ0</accession>
<name>A0ABM9ABJ0_9GAMM</name>
<dbReference type="PANTHER" id="PTHR43884">
    <property type="entry name" value="ACYL-COA DEHYDROGENASE"/>
    <property type="match status" value="1"/>
</dbReference>
<dbReference type="EMBL" id="CAKLPX010000001">
    <property type="protein sequence ID" value="CAH0990555.1"/>
    <property type="molecule type" value="Genomic_DNA"/>
</dbReference>
<comment type="cofactor">
    <cofactor evidence="1 5">
        <name>FAD</name>
        <dbReference type="ChEBI" id="CHEBI:57692"/>
    </cofactor>
</comment>
<evidence type="ECO:0000256" key="2">
    <source>
        <dbReference type="ARBA" id="ARBA00009347"/>
    </source>
</evidence>
<evidence type="ECO:0000256" key="5">
    <source>
        <dbReference type="RuleBase" id="RU362125"/>
    </source>
</evidence>
<organism evidence="9 10">
    <name type="scientific">Sinobacterium norvegicum</name>
    <dbReference type="NCBI Taxonomy" id="1641715"/>
    <lineage>
        <taxon>Bacteria</taxon>
        <taxon>Pseudomonadati</taxon>
        <taxon>Pseudomonadota</taxon>
        <taxon>Gammaproteobacteria</taxon>
        <taxon>Cellvibrionales</taxon>
        <taxon>Spongiibacteraceae</taxon>
        <taxon>Sinobacterium</taxon>
    </lineage>
</organism>
<dbReference type="SUPFAM" id="SSF56645">
    <property type="entry name" value="Acyl-CoA dehydrogenase NM domain-like"/>
    <property type="match status" value="1"/>
</dbReference>
<evidence type="ECO:0000256" key="3">
    <source>
        <dbReference type="ARBA" id="ARBA00022630"/>
    </source>
</evidence>
<evidence type="ECO:0000256" key="1">
    <source>
        <dbReference type="ARBA" id="ARBA00001974"/>
    </source>
</evidence>
<evidence type="ECO:0000259" key="8">
    <source>
        <dbReference type="Pfam" id="PF02771"/>
    </source>
</evidence>
<proteinExistence type="inferred from homology"/>
<dbReference type="InterPro" id="IPR009100">
    <property type="entry name" value="AcylCoA_DH/oxidase_NM_dom_sf"/>
</dbReference>
<dbReference type="InterPro" id="IPR009075">
    <property type="entry name" value="AcylCo_DH/oxidase_C"/>
</dbReference>
<dbReference type="PANTHER" id="PTHR43884:SF12">
    <property type="entry name" value="ISOVALERYL-COA DEHYDROGENASE, MITOCHONDRIAL-RELATED"/>
    <property type="match status" value="1"/>
</dbReference>
<evidence type="ECO:0000259" key="6">
    <source>
        <dbReference type="Pfam" id="PF00441"/>
    </source>
</evidence>
<dbReference type="InterPro" id="IPR036250">
    <property type="entry name" value="AcylCo_DH-like_C"/>
</dbReference>
<keyword evidence="5 9" id="KW-0560">Oxidoreductase</keyword>
<comment type="caution">
    <text evidence="9">The sequence shown here is derived from an EMBL/GenBank/DDBJ whole genome shotgun (WGS) entry which is preliminary data.</text>
</comment>
<dbReference type="Pfam" id="PF02770">
    <property type="entry name" value="Acyl-CoA_dh_M"/>
    <property type="match status" value="1"/>
</dbReference>
<dbReference type="PROSITE" id="PS00072">
    <property type="entry name" value="ACYL_COA_DH_1"/>
    <property type="match status" value="1"/>
</dbReference>
<dbReference type="Gene3D" id="1.20.140.10">
    <property type="entry name" value="Butyryl-CoA Dehydrogenase, subunit A, domain 3"/>
    <property type="match status" value="1"/>
</dbReference>
<dbReference type="EC" id="1.3.99.-" evidence="9"/>
<dbReference type="SUPFAM" id="SSF47203">
    <property type="entry name" value="Acyl-CoA dehydrogenase C-terminal domain-like"/>
    <property type="match status" value="1"/>
</dbReference>
<evidence type="ECO:0000259" key="7">
    <source>
        <dbReference type="Pfam" id="PF02770"/>
    </source>
</evidence>
<protein>
    <submittedName>
        <fullName evidence="9">Acyl-CoA dehydrogenase</fullName>
        <ecNumber evidence="9">1.3.99.-</ecNumber>
    </submittedName>
</protein>
<dbReference type="GO" id="GO:0016491">
    <property type="term" value="F:oxidoreductase activity"/>
    <property type="evidence" value="ECO:0007669"/>
    <property type="project" value="UniProtKB-KW"/>
</dbReference>
<dbReference type="InterPro" id="IPR037069">
    <property type="entry name" value="AcylCoA_DH/ox_N_sf"/>
</dbReference>
<evidence type="ECO:0000256" key="4">
    <source>
        <dbReference type="ARBA" id="ARBA00022827"/>
    </source>
</evidence>
<dbReference type="Gene3D" id="2.40.110.10">
    <property type="entry name" value="Butyryl-CoA Dehydrogenase, subunit A, domain 2"/>
    <property type="match status" value="1"/>
</dbReference>